<dbReference type="EMBL" id="CP006734">
    <property type="protein sequence ID" value="AGW40994.1"/>
    <property type="molecule type" value="Genomic_DNA"/>
</dbReference>
<name>U3P6B2_LEIXC</name>
<evidence type="ECO:0000313" key="1">
    <source>
        <dbReference type="EMBL" id="AGW40994.1"/>
    </source>
</evidence>
<dbReference type="Proteomes" id="UP000016743">
    <property type="component" value="Chromosome"/>
</dbReference>
<reference evidence="1 2" key="1">
    <citation type="journal article" date="2013" name="Genome Announc.">
        <title>Complete Genome Sequence of Leifsonia xyli subsp. cynodontis Strain DSM46306, a Gram-Positive Bacterial Pathogen of Grasses.</title>
        <authorList>
            <person name="Monteiro-Vitorello C.B."/>
            <person name="Zerillo M.M."/>
            <person name="Van Sluys M.A."/>
            <person name="Camargo L.E."/>
            <person name="Kitajima J.P."/>
        </authorList>
    </citation>
    <scope>NUCLEOTIDE SEQUENCE [LARGE SCALE GENOMIC DNA]</scope>
    <source>
        <strain evidence="1 2">DSM 46306</strain>
    </source>
</reference>
<dbReference type="PATRIC" id="fig|1389489.3.peg.817"/>
<keyword evidence="2" id="KW-1185">Reference proteome</keyword>
<evidence type="ECO:0008006" key="3">
    <source>
        <dbReference type="Google" id="ProtNLM"/>
    </source>
</evidence>
<sequence length="78" mass="8331">MAVTPEVVAVPVYLTPEQVCDLVPGMTVRSLKEMRAARRAGVRGSKGGPVYVKPNAKTVVYDTADVVAYMNAIKGHEA</sequence>
<proteinExistence type="predicted"/>
<dbReference type="HOGENOM" id="CLU_2617680_0_0_11"/>
<dbReference type="STRING" id="1389489.O159_08440"/>
<dbReference type="AlphaFoldDB" id="U3P6B2"/>
<dbReference type="KEGG" id="lxy:O159_08440"/>
<accession>U3P6B2</accession>
<protein>
    <recommendedName>
        <fullName evidence="3">DNA-binding protein</fullName>
    </recommendedName>
</protein>
<evidence type="ECO:0000313" key="2">
    <source>
        <dbReference type="Proteomes" id="UP000016743"/>
    </source>
</evidence>
<organism evidence="1 2">
    <name type="scientific">Leifsonia xyli subsp. cynodontis DSM 46306</name>
    <dbReference type="NCBI Taxonomy" id="1389489"/>
    <lineage>
        <taxon>Bacteria</taxon>
        <taxon>Bacillati</taxon>
        <taxon>Actinomycetota</taxon>
        <taxon>Actinomycetes</taxon>
        <taxon>Micrococcales</taxon>
        <taxon>Microbacteriaceae</taxon>
        <taxon>Leifsonia</taxon>
    </lineage>
</organism>
<gene>
    <name evidence="1" type="ORF">O159_08440</name>
</gene>